<feature type="domain" description="Cytidyltransferase-like" evidence="8">
    <location>
        <begin position="8"/>
        <end position="172"/>
    </location>
</feature>
<dbReference type="GO" id="GO:0070566">
    <property type="term" value="F:adenylyltransferase activity"/>
    <property type="evidence" value="ECO:0007669"/>
    <property type="project" value="UniProtKB-ARBA"/>
</dbReference>
<evidence type="ECO:0000256" key="5">
    <source>
        <dbReference type="ARBA" id="ARBA00022741"/>
    </source>
</evidence>
<dbReference type="AlphaFoldDB" id="A0A382ITC0"/>
<dbReference type="InterPro" id="IPR005248">
    <property type="entry name" value="NadD/NMNAT"/>
</dbReference>
<dbReference type="GO" id="GO:0009435">
    <property type="term" value="P:NAD+ biosynthetic process"/>
    <property type="evidence" value="ECO:0007669"/>
    <property type="project" value="UniProtKB-UniPathway"/>
</dbReference>
<dbReference type="EMBL" id="UINC01069048">
    <property type="protein sequence ID" value="SVC02123.1"/>
    <property type="molecule type" value="Genomic_DNA"/>
</dbReference>
<evidence type="ECO:0000256" key="2">
    <source>
        <dbReference type="ARBA" id="ARBA00022642"/>
    </source>
</evidence>
<dbReference type="SUPFAM" id="SSF52374">
    <property type="entry name" value="Nucleotidylyl transferase"/>
    <property type="match status" value="1"/>
</dbReference>
<protein>
    <recommendedName>
        <fullName evidence="8">Cytidyltransferase-like domain-containing protein</fullName>
    </recommendedName>
</protein>
<organism evidence="9">
    <name type="scientific">marine metagenome</name>
    <dbReference type="NCBI Taxonomy" id="408172"/>
    <lineage>
        <taxon>unclassified sequences</taxon>
        <taxon>metagenomes</taxon>
        <taxon>ecological metagenomes</taxon>
    </lineage>
</organism>
<dbReference type="InterPro" id="IPR014729">
    <property type="entry name" value="Rossmann-like_a/b/a_fold"/>
</dbReference>
<dbReference type="PANTHER" id="PTHR39321">
    <property type="entry name" value="NICOTINATE-NUCLEOTIDE ADENYLYLTRANSFERASE-RELATED"/>
    <property type="match status" value="1"/>
</dbReference>
<dbReference type="HAMAP" id="MF_00244">
    <property type="entry name" value="NaMN_adenylyltr"/>
    <property type="match status" value="1"/>
</dbReference>
<proteinExistence type="inferred from homology"/>
<dbReference type="UniPathway" id="UPA00253"/>
<evidence type="ECO:0000256" key="7">
    <source>
        <dbReference type="ARBA" id="ARBA00023027"/>
    </source>
</evidence>
<keyword evidence="3" id="KW-0808">Transferase</keyword>
<evidence type="ECO:0000313" key="9">
    <source>
        <dbReference type="EMBL" id="SVC02123.1"/>
    </source>
</evidence>
<evidence type="ECO:0000256" key="3">
    <source>
        <dbReference type="ARBA" id="ARBA00022679"/>
    </source>
</evidence>
<dbReference type="GO" id="GO:0005524">
    <property type="term" value="F:ATP binding"/>
    <property type="evidence" value="ECO:0007669"/>
    <property type="project" value="UniProtKB-KW"/>
</dbReference>
<dbReference type="NCBIfam" id="TIGR00125">
    <property type="entry name" value="cyt_tran_rel"/>
    <property type="match status" value="1"/>
</dbReference>
<reference evidence="9" key="1">
    <citation type="submission" date="2018-05" db="EMBL/GenBank/DDBJ databases">
        <authorList>
            <person name="Lanie J.A."/>
            <person name="Ng W.-L."/>
            <person name="Kazmierczak K.M."/>
            <person name="Andrzejewski T.M."/>
            <person name="Davidsen T.M."/>
            <person name="Wayne K.J."/>
            <person name="Tettelin H."/>
            <person name="Glass J.I."/>
            <person name="Rusch D."/>
            <person name="Podicherti R."/>
            <person name="Tsui H.-C.T."/>
            <person name="Winkler M.E."/>
        </authorList>
    </citation>
    <scope>NUCLEOTIDE SEQUENCE</scope>
</reference>
<name>A0A382ITC0_9ZZZZ</name>
<evidence type="ECO:0000256" key="1">
    <source>
        <dbReference type="ARBA" id="ARBA00004790"/>
    </source>
</evidence>
<keyword evidence="5" id="KW-0547">Nucleotide-binding</keyword>
<dbReference type="Pfam" id="PF01467">
    <property type="entry name" value="CTP_transf_like"/>
    <property type="match status" value="1"/>
</dbReference>
<evidence type="ECO:0000256" key="6">
    <source>
        <dbReference type="ARBA" id="ARBA00022840"/>
    </source>
</evidence>
<keyword evidence="4" id="KW-0548">Nucleotidyltransferase</keyword>
<comment type="pathway">
    <text evidence="1">Cofactor biosynthesis; NAD(+) biosynthesis.</text>
</comment>
<keyword evidence="7" id="KW-0520">NAD</keyword>
<accession>A0A382ITC0</accession>
<evidence type="ECO:0000256" key="4">
    <source>
        <dbReference type="ARBA" id="ARBA00022695"/>
    </source>
</evidence>
<keyword evidence="6" id="KW-0067">ATP-binding</keyword>
<dbReference type="CDD" id="cd02165">
    <property type="entry name" value="NMNAT"/>
    <property type="match status" value="1"/>
</dbReference>
<dbReference type="PANTHER" id="PTHR39321:SF3">
    <property type="entry name" value="PHOSPHOPANTETHEINE ADENYLYLTRANSFERASE"/>
    <property type="match status" value="1"/>
</dbReference>
<keyword evidence="2" id="KW-0662">Pyridine nucleotide biosynthesis</keyword>
<gene>
    <name evidence="9" type="ORF">METZ01_LOCUS254977</name>
</gene>
<sequence>MANKIVGVLGGTFDPPHLGHVALANKAISEQNLVEVKLIPAGDPYHKADASITSAKHRLEMTKLATKSYKSLTVDEREIHQKGPSFTVETLKSLQSDGITNISLIMGSDLLIHFSKWYEYQQIEQLAQIVIATRNNQTESEILSLAKQAKLQVQPKIIKLQNVDYSSTQIRRDLQTKGSTKGLPAQVLEYIKKQNLYSK</sequence>
<dbReference type="NCBIfam" id="TIGR00482">
    <property type="entry name" value="nicotinate (nicotinamide) nucleotide adenylyltransferase"/>
    <property type="match status" value="1"/>
</dbReference>
<dbReference type="Gene3D" id="3.40.50.620">
    <property type="entry name" value="HUPs"/>
    <property type="match status" value="1"/>
</dbReference>
<evidence type="ECO:0000259" key="8">
    <source>
        <dbReference type="Pfam" id="PF01467"/>
    </source>
</evidence>
<dbReference type="InterPro" id="IPR004821">
    <property type="entry name" value="Cyt_trans-like"/>
</dbReference>